<protein>
    <submittedName>
        <fullName evidence="2">Uncharacterized protein</fullName>
    </submittedName>
</protein>
<organism evidence="2 3">
    <name type="scientific">Symbiodinium microadriaticum</name>
    <name type="common">Dinoflagellate</name>
    <name type="synonym">Zooxanthella microadriatica</name>
    <dbReference type="NCBI Taxonomy" id="2951"/>
    <lineage>
        <taxon>Eukaryota</taxon>
        <taxon>Sar</taxon>
        <taxon>Alveolata</taxon>
        <taxon>Dinophyceae</taxon>
        <taxon>Suessiales</taxon>
        <taxon>Symbiodiniaceae</taxon>
        <taxon>Symbiodinium</taxon>
    </lineage>
</organism>
<reference evidence="2 3" key="1">
    <citation type="submission" date="2016-02" db="EMBL/GenBank/DDBJ databases">
        <title>Genome analysis of coral dinoflagellate symbionts highlights evolutionary adaptations to a symbiotic lifestyle.</title>
        <authorList>
            <person name="Aranda M."/>
            <person name="Li Y."/>
            <person name="Liew Y.J."/>
            <person name="Baumgarten S."/>
            <person name="Simakov O."/>
            <person name="Wilson M."/>
            <person name="Piel J."/>
            <person name="Ashoor H."/>
            <person name="Bougouffa S."/>
            <person name="Bajic V.B."/>
            <person name="Ryu T."/>
            <person name="Ravasi T."/>
            <person name="Bayer T."/>
            <person name="Micklem G."/>
            <person name="Kim H."/>
            <person name="Bhak J."/>
            <person name="Lajeunesse T.C."/>
            <person name="Voolstra C.R."/>
        </authorList>
    </citation>
    <scope>NUCLEOTIDE SEQUENCE [LARGE SCALE GENOMIC DNA]</scope>
    <source>
        <strain evidence="2 3">CCMP2467</strain>
    </source>
</reference>
<accession>A0A1Q9F3U0</accession>
<sequence>MAPRTPPTHAGNKQPQKGRGKGGDTAMQTSRIEYALPQAMVTSLQAITSRSTQDLWGTPATTPGDLTVEQQAQKRAAAVSKLSKRLTGDLRAKEELKTSLQSWLGTIGQHLAGLAQRARALGDKIDGDLAEACGEMQSALTLQPSLATSEQVSTAKAAIGAPIWTPAQEREILHIAASLRAVSVVEPPAPLADHMSDLSFGTGAMQSFAAALPASLSHSLATHPGPSTGTMEVATAAPLRNAGRWRKREGPRTDRPSKSPRRDLEPEAPWPRLTTGLTPEAVRRPATVNVAEDVELLPETARETAALDWFSSWLRLVGYMVEHGDVAVGDLARHVEQDAVLPLTSDMSIAGALAVNMQEAKQGLVMATQLTLGNLLDPLGCAPSTAQEWLFPTVLAERGGLGLPQDLRITPRVAPEGFLCRTSAGWFVPSAYVTLLPSGDAFQVWPVQRIQAAVIPVTDSLPETVTLEDRFATSLDSHRGVELAFHDTSGDNAVVLSETGLCYVRAPVFADHLSIRSVVLAQFGNLGGSGRDVTHFPRVLPPLDNLPAIQFVAVSHWGTEQPALVDLRALSGSIAVFICRYDATPLERARQAVQQVGEPDNAAPLESYLRTGRVSVLHREQLLDPFQPVRAGPPCPLVFVPRRSNVAAGVVGFEGTAHDVLLDDTMDRGSASEHSAARTAGQRLLPLLAFGAFARSSGGEGRFGAPAFVASLLLAVHLHLVGSVAWTVGLGVLSPEDLEALAPIQLHRRVVMGFYSQDASMPLHGPDIFRDAPATVLLHFQVWSPQTHWSALVPGDATYSTLHHALHALAAPQGRGIPVLRQPQGIARSIQLVSPASEKHLVTVLVDTGTAIDCVDVPRKGAGQALQEALQRLYPQSAFRLEVLPTQVLRHGDVIQAHRDEKRVFEVGDQDTLTAVLSDVDEATRLYSDAIPVRSQPTRCVAAPGHFPAGALYRLDCPHYDVHCLVPCIPSYVMWALRIGNVVWGACTEAVTWDEVMDIAGFDTWGLPGTLIHGIDAVWVWPGDVSSLAGRCGHVFHDGSDPYLCGTDRACGAASEYGASVRVALWLPLNGPVYFDVCRDATPQHFGAHLRAAGHDPRTNVLHVAFDTASTVVEILSVPGDETLWWIVRDAVSRELLRPVAPWYGEGGRVIATLNSHGQAAGLTYSQEAAELHRIPQGARGVISTPLQTVFGYLTRHGLVLMEAVIGASSGSVRSRSWGLVFLMVLTAGTDGVWAMQQHVQMQVAARPAAHSTSEWSGATSEAPTQMRVWTYTLEAPLLLEYDSRPDPRQISQAVVDTRRGLVGLGDLVWAYPRIVSGVAHLLQVPLSAMPTTAYWLMQYRSRATVLPASPGQLDWQYLAQAAFDSFGDNFFHRGQFGIFHNGNSPWETAMAPVGSPQFAYDIMFGPRGEAEVFPQMRSGVDGGSAEVRVPAGPRHSDQELSCSLVRQITEVSFQVETLTSRLESAGLLPTATAPSNATAAAPTVAEASGAGDANTASTFRTPKGWPWLLWAGFLTQGQGRNLLSLFALSMAVGGDAADSDAESSPQPPSSPDLDDLQAPTPRAPPAEVPEFPTLRRSHTLQARTTVPTRGEPVELHQVFDASVIPHIQRRIAAALQEVDVEGSRPFVPAGCPLVIHNPFTSLSQCELVAPIVLRNGDALDALGCRAEAHELSADDEVVLKDHCMWTRRIRMLRTFMLQLWFPHLRAPIFTWIPPGTVWQPSELTFSGGFRDRYPGRWVPIPWSPGRTVQLILASDSVLRASVLHDSADGVSGLWIARRVGVPALAHDLHSLDGHLRILGYAKSATPEPVELRDGDVLWDSFGYDPGICPWPAAPDDSGSLSMLSLLLLPGRWRFLLWVLWHCQSCHGAPVVPARRGPRSRTRSLSPPPAFNDSPRLGRWRPDLLQPFQETLSGHRHEFRVVCPCLGNSDPLHIYREFTADGMLQSVRRFAGGWAQSYVVTLPATIRAPLLVCPTFPGPFVTVVVHAAGDTCAALMPQQCTVPRVLLQCRRVTGAPGNQLHLPPALRDGREHASAVIHLRHGDQFELSRSISHPERRVSQLPCAVVPRLPHLDLWYNDFTVARSEWVFVWTEQTDAGSQCRRFRAHAGARWSASALQFIQQGSTAKSHRWIPTACMQDGHCHFVERSGPDQARVLLTYPDGSQPTRCSTLDLVAGQTASPIGWKLRDDLQARSSGGPYRDGDVFWPDPGQVTTVAVASLAASFGGAPQRLALFLSLVFGGSPTAAMWQVPEEQQAGAQTLMPGPSDQPLRDGDTVHLTDIVMPTDATTSSARFGGLCAGLYAFAWWGPMLSPAVWVDRDLCLPRELLPGTWRGTGLWDRLSCYLAAWGAPIWQRSEDGVVSASLEDTFRVQAQLSAYWHANPLRMELPVSFPPAYHYTWDYYPRWQGGVPDEFLLATDGSGLGQGSCAFVAWGLLKHTWYRVGWFATSIPSLAWGPASGHDTAPALRSFHGELYALQAAALWIVKEVDQGQLHMRARPRKVTIAVDNIAALQIAAGHAAAGDPVARQCRLFWQSVQARCSTRFQHVHSHQGTMVNTLADALAGHAVASPWPDHEATAFWEHLKDTLYKAPPGKGLVLGLDANADLVAPDETECLVGPLLGRHEPTRNDGYLLECCLQLGLEAPATFPEFQRGAGWSWQHTTGSRKRLDHVLFKSGPWRHQLTCQAIDFDLGVEHVDHVALRARSVLNCGTAAPAPPRQVRCHADDAHTYGAAFWRRLGSPPVQIRPSVTHLLQTHKAWMADLPARPRLPPRQPYVTERTLALLARLRDWRAQHRSVQTVALQQLLRVCLQGWRQLGRDPSLERLWLEYRHIRLTCAALQSQVARIARHAHDSARHDKAGHFLQLTQGAAAHWHATGRPMEAIIRLKWASRRAAERRAVHAAGGYHIGDALEAQFRDQEGGQLIVPERFKVQARAWLSAPAAPCPAAMPTLLDMEASCLRQARRKAPGPDGIPNELRRCQPEAAGLWFWHVCAGIAAYGHEPLHFKLAIVCALYEKGPASLPQNYRSIALLSGMAKIWHGHVRQSLGQVVLSHYDPLQLGGRRGIPVSFAVSAYRAAMDMSVQLGRSTAVLFIDTQAAYYEASRQLIFEGDPRLAAPEEQHLHHVAGLVHVLAHQGALAALGVPAEEVALLKDCVELSHWHLAGSSRTYLASRGSRPGDGLADVLFGALFSIALRHIRRVCLDEGWGHAAAGSYIGRADEVLPLGWADDLAISADFPDPNTLCRDFPRIATVALTTLRFLRFRVNLGSGKTEAMLDIRGPGAKSARGELLGRESMLDLPTGDRLRLTPEYRYLGVVQSPKDTGRRDMELNAQRAQSAWAHARAMLASAGVPWSLKRAWLEGRVLPAAYATIATSTAVSARALAPLEGFYERASRHLVGSWRYAHCLTKPLLYALLGLTAPQHATIIARARLVLQLVTRAPAAVFDLVDAAWSRGTDWCLLLADACRQVWTALPHQATPSATLSNIRAVAADLGKACKFLSRWGTLQKCFCDLWADLHNARTRRVIGDTGTFTCDLCRQSLPSKQALAAHIHKKHSVVNCITKYTHGTVCLWCNCELHSTDRLKYHLRVTYQCMYGLRVTVGEAYQYGSGTKRSGQRAHRGLPPIRLPGPQNATPAQRRAAAEGRMCTADELRSELQAATGASSPWEWPRQPAPEPTLASPCAAVAAESQPALNAAPDITASPASSLGWEGYHLQWRTLWLSSTLPRDDVTCPSPLWHRLVGVSNLWQLPGLWHRWWKLWWAAHQGNAWSFQHRRAFHALRSQLMQGDVSSNPSTDQATSSAAGRTGTEADPQPLSGPPAAMIDLLEATVTFRHVCNCVNHGGMLWILGAPSRPGLSLLRALLPSALFHFVNTDAGTAFVAAHPSCLVALWRAPLCSLFAVRPKDSPPTIAPMRASFVYRPGSLD</sequence>
<keyword evidence="3" id="KW-1185">Reference proteome</keyword>
<feature type="compositionally biased region" description="Polar residues" evidence="1">
    <location>
        <begin position="3785"/>
        <end position="3801"/>
    </location>
</feature>
<name>A0A1Q9F3U0_SYMMI</name>
<feature type="compositionally biased region" description="Basic and acidic residues" evidence="1">
    <location>
        <begin position="248"/>
        <end position="265"/>
    </location>
</feature>
<feature type="region of interest" description="Disordered" evidence="1">
    <location>
        <begin position="1536"/>
        <end position="1575"/>
    </location>
</feature>
<dbReference type="GO" id="GO:0003676">
    <property type="term" value="F:nucleic acid binding"/>
    <property type="evidence" value="ECO:0007669"/>
    <property type="project" value="InterPro"/>
</dbReference>
<evidence type="ECO:0000313" key="3">
    <source>
        <dbReference type="Proteomes" id="UP000186817"/>
    </source>
</evidence>
<dbReference type="InterPro" id="IPR013087">
    <property type="entry name" value="Znf_C2H2_type"/>
</dbReference>
<gene>
    <name evidence="2" type="ORF">AK812_SmicGene1491</name>
</gene>
<evidence type="ECO:0000313" key="2">
    <source>
        <dbReference type="EMBL" id="OLQ14348.1"/>
    </source>
</evidence>
<feature type="region of interest" description="Disordered" evidence="1">
    <location>
        <begin position="3785"/>
        <end position="3813"/>
    </location>
</feature>
<proteinExistence type="predicted"/>
<comment type="caution">
    <text evidence="2">The sequence shown here is derived from an EMBL/GenBank/DDBJ whole genome shotgun (WGS) entry which is preliminary data.</text>
</comment>
<dbReference type="InterPro" id="IPR012337">
    <property type="entry name" value="RNaseH-like_sf"/>
</dbReference>
<feature type="region of interest" description="Disordered" evidence="1">
    <location>
        <begin position="3607"/>
        <end position="3642"/>
    </location>
</feature>
<dbReference type="OrthoDB" id="412981at2759"/>
<feature type="region of interest" description="Disordered" evidence="1">
    <location>
        <begin position="1"/>
        <end position="28"/>
    </location>
</feature>
<dbReference type="InterPro" id="IPR036397">
    <property type="entry name" value="RNaseH_sf"/>
</dbReference>
<dbReference type="Gene3D" id="3.30.420.10">
    <property type="entry name" value="Ribonuclease H-like superfamily/Ribonuclease H"/>
    <property type="match status" value="1"/>
</dbReference>
<dbReference type="Proteomes" id="UP000186817">
    <property type="component" value="Unassembled WGS sequence"/>
</dbReference>
<dbReference type="PROSITE" id="PS00028">
    <property type="entry name" value="ZINC_FINGER_C2H2_1"/>
    <property type="match status" value="1"/>
</dbReference>
<dbReference type="SUPFAM" id="SSF53098">
    <property type="entry name" value="Ribonuclease H-like"/>
    <property type="match status" value="1"/>
</dbReference>
<feature type="region of interest" description="Disordered" evidence="1">
    <location>
        <begin position="1873"/>
        <end position="1893"/>
    </location>
</feature>
<feature type="region of interest" description="Disordered" evidence="1">
    <location>
        <begin position="220"/>
        <end position="275"/>
    </location>
</feature>
<evidence type="ECO:0000256" key="1">
    <source>
        <dbReference type="SAM" id="MobiDB-lite"/>
    </source>
</evidence>
<dbReference type="EMBL" id="LSRX01000016">
    <property type="protein sequence ID" value="OLQ14348.1"/>
    <property type="molecule type" value="Genomic_DNA"/>
</dbReference>
<dbReference type="PANTHER" id="PTHR19446">
    <property type="entry name" value="REVERSE TRANSCRIPTASES"/>
    <property type="match status" value="1"/>
</dbReference>